<organism evidence="1 2">
    <name type="scientific">Rhododendron molle</name>
    <name type="common">Chinese azalea</name>
    <name type="synonym">Azalea mollis</name>
    <dbReference type="NCBI Taxonomy" id="49168"/>
    <lineage>
        <taxon>Eukaryota</taxon>
        <taxon>Viridiplantae</taxon>
        <taxon>Streptophyta</taxon>
        <taxon>Embryophyta</taxon>
        <taxon>Tracheophyta</taxon>
        <taxon>Spermatophyta</taxon>
        <taxon>Magnoliopsida</taxon>
        <taxon>eudicotyledons</taxon>
        <taxon>Gunneridae</taxon>
        <taxon>Pentapetalae</taxon>
        <taxon>asterids</taxon>
        <taxon>Ericales</taxon>
        <taxon>Ericaceae</taxon>
        <taxon>Ericoideae</taxon>
        <taxon>Rhodoreae</taxon>
        <taxon>Rhododendron</taxon>
    </lineage>
</organism>
<evidence type="ECO:0000313" key="2">
    <source>
        <dbReference type="Proteomes" id="UP001062846"/>
    </source>
</evidence>
<comment type="caution">
    <text evidence="1">The sequence shown here is derived from an EMBL/GenBank/DDBJ whole genome shotgun (WGS) entry which is preliminary data.</text>
</comment>
<name>A0ACC0NQT5_RHOML</name>
<dbReference type="EMBL" id="CM046392">
    <property type="protein sequence ID" value="KAI8555159.1"/>
    <property type="molecule type" value="Genomic_DNA"/>
</dbReference>
<protein>
    <submittedName>
        <fullName evidence="1">Uncharacterized protein</fullName>
    </submittedName>
</protein>
<accession>A0ACC0NQT5</accession>
<gene>
    <name evidence="1" type="ORF">RHMOL_Rhmol05G0153000</name>
</gene>
<proteinExistence type="predicted"/>
<sequence length="77" mass="8563">MRVVPVERTCSAEIVETLGFREAVEIGSLRLDGNYILEGDAQSVIKILQGRTQVKANLEVIICDTLSIVSRFNSYSF</sequence>
<reference evidence="1" key="1">
    <citation type="submission" date="2022-02" db="EMBL/GenBank/DDBJ databases">
        <title>Plant Genome Project.</title>
        <authorList>
            <person name="Zhang R.-G."/>
        </authorList>
    </citation>
    <scope>NUCLEOTIDE SEQUENCE</scope>
    <source>
        <strain evidence="1">AT1</strain>
    </source>
</reference>
<keyword evidence="2" id="KW-1185">Reference proteome</keyword>
<dbReference type="Proteomes" id="UP001062846">
    <property type="component" value="Chromosome 5"/>
</dbReference>
<evidence type="ECO:0000313" key="1">
    <source>
        <dbReference type="EMBL" id="KAI8555159.1"/>
    </source>
</evidence>